<dbReference type="AlphaFoldDB" id="A0A3R7KBA3"/>
<comment type="caution">
    <text evidence="3">The sequence shown here is derived from an EMBL/GenBank/DDBJ whole genome shotgun (WGS) entry which is preliminary data.</text>
</comment>
<proteinExistence type="predicted"/>
<dbReference type="EMBL" id="MKKU01000739">
    <property type="protein sequence ID" value="RNF03099.1"/>
    <property type="molecule type" value="Genomic_DNA"/>
</dbReference>
<feature type="compositionally biased region" description="Acidic residues" evidence="2">
    <location>
        <begin position="910"/>
        <end position="921"/>
    </location>
</feature>
<organism evidence="3 4">
    <name type="scientific">Trypanosoma conorhini</name>
    <dbReference type="NCBI Taxonomy" id="83891"/>
    <lineage>
        <taxon>Eukaryota</taxon>
        <taxon>Discoba</taxon>
        <taxon>Euglenozoa</taxon>
        <taxon>Kinetoplastea</taxon>
        <taxon>Metakinetoplastina</taxon>
        <taxon>Trypanosomatida</taxon>
        <taxon>Trypanosomatidae</taxon>
        <taxon>Trypanosoma</taxon>
    </lineage>
</organism>
<sequence>MAEVAETAGLLLPQLLAENARLKARVGVPEGERVLQEVLQEQLRRFFDDARRTLEDAMSRAVVLGSHAEEADAGEGEGETRRVSALVETLQVLGEQNEGLLRQMSEMQTRSVVELNGKVEALAAERDTLRQRVLQLEEEVAAATATGEQPPSLLAELRHLRESEALLRQQLEELRRRGEASVAETNRIVADGLHGALQLPHLLEQLGEARTRLRQVEAERELFRLQMEEAQGRGGLRQALREEQLADEVALRESTVRELRARVTALEAREAAEAEAHKATVAQLEATVAALRTRHASPDEALATKRRRLEAEVGDDPNSVRREFITFWFEGRAELQQLREKERLLRGTQERLTQLERTRATVTRRLVTLADEIGRVREENQALRAQSVGLEVERDYLRGSLAAAISHHMQEEELRQCSTAIRDAAVKAAAASLSVVADPQAIQQAMRQSQELKNEVAQLVKQREKLHRYIALHEERITALATREALLAAEGAKTSTATTTTTTTTTMTTTGAGDGGFVAQTVQAAEMQALDVLTGLGEEASAHTEGGRRRQATFLSMQQRMEECERQLEACQQQLSDASGERDDARRQLEAMQAEMRSTLAAREAAMSELLNSNAALMHSTAALRTENQQMRASYEASVAFSQKLSTALTGLLELLRAEMSFAASLNSMLATERAELVELTRRNAEAWSARGEEVQDVVAAVRRMCGYILQAVEQQQRTRALQETAHLRHLTESLKQQEARLQETQATFTQACQALGEGLAQRITAAQQSADALWKKRTTALLEERQHLQAQLGAEKELLARIERSLVAPPASPASSTTTAAAAAAAAEESRGSHHQVLDAVNRLLAMSSPQAAATAEAEEEHVEGEEQGCGEPSHGLPLAAAAGTAENASALRATEEADAGGEPQVERAEEDDEDVTRPA</sequence>
<feature type="region of interest" description="Disordered" evidence="2">
    <location>
        <begin position="810"/>
        <end position="836"/>
    </location>
</feature>
<evidence type="ECO:0000313" key="4">
    <source>
        <dbReference type="Proteomes" id="UP000284403"/>
    </source>
</evidence>
<feature type="coiled-coil region" evidence="1">
    <location>
        <begin position="338"/>
        <end position="386"/>
    </location>
</feature>
<feature type="coiled-coil region" evidence="1">
    <location>
        <begin position="442"/>
        <end position="469"/>
    </location>
</feature>
<dbReference type="GeneID" id="40321864"/>
<evidence type="ECO:0000313" key="3">
    <source>
        <dbReference type="EMBL" id="RNF03099.1"/>
    </source>
</evidence>
<feature type="coiled-coil region" evidence="1">
    <location>
        <begin position="554"/>
        <end position="609"/>
    </location>
</feature>
<evidence type="ECO:0000256" key="2">
    <source>
        <dbReference type="SAM" id="MobiDB-lite"/>
    </source>
</evidence>
<reference evidence="3 4" key="1">
    <citation type="journal article" date="2018" name="BMC Genomics">
        <title>Genomic comparison of Trypanosoma conorhini and Trypanosoma rangeli to Trypanosoma cruzi strains of high and low virulence.</title>
        <authorList>
            <person name="Bradwell K.R."/>
            <person name="Koparde V.N."/>
            <person name="Matveyev A.V."/>
            <person name="Serrano M.G."/>
            <person name="Alves J.M."/>
            <person name="Parikh H."/>
            <person name="Huang B."/>
            <person name="Lee V."/>
            <person name="Espinosa-Alvarez O."/>
            <person name="Ortiz P.A."/>
            <person name="Costa-Martins A.G."/>
            <person name="Teixeira M.M."/>
            <person name="Buck G.A."/>
        </authorList>
    </citation>
    <scope>NUCLEOTIDE SEQUENCE [LARGE SCALE GENOMIC DNA]</scope>
    <source>
        <strain evidence="3 4">025E</strain>
    </source>
</reference>
<keyword evidence="4" id="KW-1185">Reference proteome</keyword>
<gene>
    <name evidence="3" type="ORF">Tco025E_08253</name>
</gene>
<dbReference type="Proteomes" id="UP000284403">
    <property type="component" value="Unassembled WGS sequence"/>
</dbReference>
<protein>
    <submittedName>
        <fullName evidence="3">Viral A-type inclusion protein</fullName>
    </submittedName>
</protein>
<accession>A0A3R7KBA3</accession>
<evidence type="ECO:0000256" key="1">
    <source>
        <dbReference type="SAM" id="Coils"/>
    </source>
</evidence>
<feature type="region of interest" description="Disordered" evidence="2">
    <location>
        <begin position="850"/>
        <end position="921"/>
    </location>
</feature>
<feature type="compositionally biased region" description="Low complexity" evidence="2">
    <location>
        <begin position="881"/>
        <end position="892"/>
    </location>
</feature>
<feature type="coiled-coil region" evidence="1">
    <location>
        <begin position="90"/>
        <end position="233"/>
    </location>
</feature>
<dbReference type="OrthoDB" id="273457at2759"/>
<name>A0A3R7KBA3_9TRYP</name>
<feature type="compositionally biased region" description="Acidic residues" evidence="2">
    <location>
        <begin position="858"/>
        <end position="870"/>
    </location>
</feature>
<keyword evidence="1" id="KW-0175">Coiled coil</keyword>
<dbReference type="RefSeq" id="XP_029224784.1">
    <property type="nucleotide sequence ID" value="XM_029375108.1"/>
</dbReference>
<feature type="compositionally biased region" description="Low complexity" evidence="2">
    <location>
        <begin position="814"/>
        <end position="828"/>
    </location>
</feature>